<dbReference type="AlphaFoldDB" id="A0A318S8J5"/>
<organism evidence="3 4">
    <name type="scientific">Deinococcus yavapaiensis KR-236</name>
    <dbReference type="NCBI Taxonomy" id="694435"/>
    <lineage>
        <taxon>Bacteria</taxon>
        <taxon>Thermotogati</taxon>
        <taxon>Deinococcota</taxon>
        <taxon>Deinococci</taxon>
        <taxon>Deinococcales</taxon>
        <taxon>Deinococcaceae</taxon>
        <taxon>Deinococcus</taxon>
    </lineage>
</organism>
<dbReference type="Pfam" id="PF12680">
    <property type="entry name" value="SnoaL_2"/>
    <property type="match status" value="2"/>
</dbReference>
<protein>
    <submittedName>
        <fullName evidence="3">Putative SnoaL-like aldol condensation-catalyzing enzyme</fullName>
    </submittedName>
</protein>
<feature type="signal peptide" evidence="1">
    <location>
        <begin position="1"/>
        <end position="22"/>
    </location>
</feature>
<dbReference type="InterPro" id="IPR009959">
    <property type="entry name" value="Cyclase_SnoaL-like"/>
</dbReference>
<feature type="chain" id="PRO_5016293294" evidence="1">
    <location>
        <begin position="23"/>
        <end position="288"/>
    </location>
</feature>
<dbReference type="Gene3D" id="3.10.450.50">
    <property type="match status" value="2"/>
</dbReference>
<evidence type="ECO:0000256" key="1">
    <source>
        <dbReference type="SAM" id="SignalP"/>
    </source>
</evidence>
<name>A0A318S8J5_9DEIO</name>
<dbReference type="InterPro" id="IPR037401">
    <property type="entry name" value="SnoaL-like"/>
</dbReference>
<gene>
    <name evidence="3" type="ORF">DES52_114153</name>
</gene>
<dbReference type="PANTHER" id="PTHR38436">
    <property type="entry name" value="POLYKETIDE CYCLASE SNOAL-LIKE DOMAIN"/>
    <property type="match status" value="1"/>
</dbReference>
<evidence type="ECO:0000313" key="3">
    <source>
        <dbReference type="EMBL" id="PYE51952.1"/>
    </source>
</evidence>
<feature type="domain" description="SnoaL-like" evidence="2">
    <location>
        <begin position="50"/>
        <end position="136"/>
    </location>
</feature>
<dbReference type="GO" id="GO:0030638">
    <property type="term" value="P:polyketide metabolic process"/>
    <property type="evidence" value="ECO:0007669"/>
    <property type="project" value="InterPro"/>
</dbReference>
<keyword evidence="1" id="KW-0732">Signal</keyword>
<dbReference type="RefSeq" id="WP_211317945.1">
    <property type="nucleotide sequence ID" value="NZ_QJSX01000014.1"/>
</dbReference>
<evidence type="ECO:0000313" key="4">
    <source>
        <dbReference type="Proteomes" id="UP000248326"/>
    </source>
</evidence>
<comment type="caution">
    <text evidence="3">The sequence shown here is derived from an EMBL/GenBank/DDBJ whole genome shotgun (WGS) entry which is preliminary data.</text>
</comment>
<dbReference type="PROSITE" id="PS51257">
    <property type="entry name" value="PROKAR_LIPOPROTEIN"/>
    <property type="match status" value="1"/>
</dbReference>
<dbReference type="Proteomes" id="UP000248326">
    <property type="component" value="Unassembled WGS sequence"/>
</dbReference>
<dbReference type="PANTHER" id="PTHR38436:SF1">
    <property type="entry name" value="ESTER CYCLASE"/>
    <property type="match status" value="1"/>
</dbReference>
<reference evidence="3 4" key="1">
    <citation type="submission" date="2018-06" db="EMBL/GenBank/DDBJ databases">
        <title>Genomic Encyclopedia of Type Strains, Phase IV (KMG-IV): sequencing the most valuable type-strain genomes for metagenomic binning, comparative biology and taxonomic classification.</title>
        <authorList>
            <person name="Goeker M."/>
        </authorList>
    </citation>
    <scope>NUCLEOTIDE SEQUENCE [LARGE SCALE GENOMIC DNA]</scope>
    <source>
        <strain evidence="3 4">DSM 18048</strain>
    </source>
</reference>
<dbReference type="InterPro" id="IPR032710">
    <property type="entry name" value="NTF2-like_dom_sf"/>
</dbReference>
<feature type="domain" description="SnoaL-like" evidence="2">
    <location>
        <begin position="173"/>
        <end position="270"/>
    </location>
</feature>
<proteinExistence type="predicted"/>
<dbReference type="EMBL" id="QJSX01000014">
    <property type="protein sequence ID" value="PYE51952.1"/>
    <property type="molecule type" value="Genomic_DNA"/>
</dbReference>
<sequence length="288" mass="31349">MKRPVSSLALVAFLLAACAPRAAMPALSFASGGSMNTTTPATTVLSLIRDGLEKNDAAVVRRLVAPEYRQHNPMAEDGRAGLLGLLRTLPEPMTYDVRRVLQDGELVVVHSRLKLAGADFAAFDLFRVRGEQVVEHWDVLQPWQERTVSGRSQVDGPTEVTDLGRTEANRALVRDFLNEVLIGGQGSRVTDFISTQSYWQHNPNVGDGLAGFGAAMEGMAKAGVTMTYTRIHRLVAEGNFVFSLSEGQFGGQHVAFGDLFRLQDGKIVEHWDAIQEVPASSRNANGVF</sequence>
<dbReference type="SUPFAM" id="SSF54427">
    <property type="entry name" value="NTF2-like"/>
    <property type="match status" value="2"/>
</dbReference>
<keyword evidence="4" id="KW-1185">Reference proteome</keyword>
<evidence type="ECO:0000259" key="2">
    <source>
        <dbReference type="Pfam" id="PF12680"/>
    </source>
</evidence>
<accession>A0A318S8J5</accession>